<dbReference type="Pfam" id="PF01979">
    <property type="entry name" value="Amidohydro_1"/>
    <property type="match status" value="1"/>
</dbReference>
<dbReference type="GO" id="GO:0008448">
    <property type="term" value="F:N-acetylglucosamine-6-phosphate deacetylase activity"/>
    <property type="evidence" value="ECO:0007669"/>
    <property type="project" value="InterPro"/>
</dbReference>
<dbReference type="GO" id="GO:0005975">
    <property type="term" value="P:carbohydrate metabolic process"/>
    <property type="evidence" value="ECO:0007669"/>
    <property type="project" value="InterPro"/>
</dbReference>
<dbReference type="PANTHER" id="PTHR11280:SF5">
    <property type="entry name" value="GLUCOSAMINE-6-PHOSPHATE ISOMERASE"/>
    <property type="match status" value="1"/>
</dbReference>
<dbReference type="SUPFAM" id="SSF51556">
    <property type="entry name" value="Metallo-dependent hydrolases"/>
    <property type="match status" value="1"/>
</dbReference>
<accession>A0A011N9C5</accession>
<evidence type="ECO:0000259" key="12">
    <source>
        <dbReference type="Pfam" id="PF01979"/>
    </source>
</evidence>
<keyword evidence="3 10" id="KW-0021">Allosteric enzyme</keyword>
<evidence type="ECO:0000256" key="5">
    <source>
        <dbReference type="ARBA" id="ARBA00022801"/>
    </source>
</evidence>
<evidence type="ECO:0000256" key="2">
    <source>
        <dbReference type="ARBA" id="ARBA00010716"/>
    </source>
</evidence>
<dbReference type="FunFam" id="3.20.20.140:FF:000004">
    <property type="entry name" value="N-acetylglucosamine-6-phosphate deacetylase"/>
    <property type="match status" value="1"/>
</dbReference>
<feature type="active site" description="Proton acceptor; for enolization step" evidence="10">
    <location>
        <position position="72"/>
    </location>
</feature>
<dbReference type="InterPro" id="IPR018321">
    <property type="entry name" value="Glucosamine6P_isomerase_CS"/>
</dbReference>
<dbReference type="NCBIfam" id="TIGR00502">
    <property type="entry name" value="nagB"/>
    <property type="match status" value="1"/>
</dbReference>
<comment type="pathway">
    <text evidence="8 10">Amino-sugar metabolism; N-acetylneuraminate degradation; D-fructose 6-phosphate from N-acetylneuraminate: step 5/5.</text>
</comment>
<dbReference type="EMBL" id="JANJ01000011">
    <property type="protein sequence ID" value="EXI61227.1"/>
    <property type="molecule type" value="Genomic_DNA"/>
</dbReference>
<dbReference type="GO" id="GO:0019262">
    <property type="term" value="P:N-acetylneuraminate catabolic process"/>
    <property type="evidence" value="ECO:0007669"/>
    <property type="project" value="UniProtKB-UniRule"/>
</dbReference>
<evidence type="ECO:0000256" key="9">
    <source>
        <dbReference type="ARBA" id="ARBA00061194"/>
    </source>
</evidence>
<evidence type="ECO:0000256" key="3">
    <source>
        <dbReference type="ARBA" id="ARBA00022533"/>
    </source>
</evidence>
<dbReference type="FunFam" id="3.40.50.1360:FF:000002">
    <property type="entry name" value="Glucosamine-6-phosphate deaminase"/>
    <property type="match status" value="1"/>
</dbReference>
<protein>
    <recommendedName>
        <fullName evidence="10">Glucosamine-6-phosphate deaminase</fullName>
        <ecNumber evidence="10">3.5.99.6</ecNumber>
    </recommendedName>
    <alternativeName>
        <fullName evidence="10">GlcN6P deaminase</fullName>
        <shortName evidence="10">GNPDA</shortName>
    </alternativeName>
    <alternativeName>
        <fullName evidence="10">Glucosamine-6-phosphate isomerase</fullName>
    </alternativeName>
</protein>
<dbReference type="Gene3D" id="2.30.40.10">
    <property type="entry name" value="Urease, subunit C, domain 1"/>
    <property type="match status" value="1"/>
</dbReference>
<dbReference type="PANTHER" id="PTHR11280">
    <property type="entry name" value="GLUCOSAMINE-6-PHOSPHATE ISOMERASE"/>
    <property type="match status" value="1"/>
</dbReference>
<dbReference type="SUPFAM" id="SSF51338">
    <property type="entry name" value="Composite domain of metallo-dependent hydrolases"/>
    <property type="match status" value="1"/>
</dbReference>
<dbReference type="PROSITE" id="PS01161">
    <property type="entry name" value="GLC_GALNAC_ISOMERASE"/>
    <property type="match status" value="1"/>
</dbReference>
<evidence type="ECO:0000256" key="8">
    <source>
        <dbReference type="ARBA" id="ARBA00060525"/>
    </source>
</evidence>
<dbReference type="CDD" id="cd00854">
    <property type="entry name" value="NagA"/>
    <property type="match status" value="1"/>
</dbReference>
<dbReference type="GO" id="GO:0042802">
    <property type="term" value="F:identical protein binding"/>
    <property type="evidence" value="ECO:0007669"/>
    <property type="project" value="TreeGrafter"/>
</dbReference>
<dbReference type="Proteomes" id="UP000054123">
    <property type="component" value="Unassembled WGS sequence"/>
</dbReference>
<comment type="activity regulation">
    <text evidence="10">Allosterically activated by N-acetylglucosamine 6-phosphate (GlcNAc6P).</text>
</comment>
<reference evidence="13 14" key="1">
    <citation type="journal article" date="2014" name="Genome Announc.">
        <title>Genome Sequence of a Presumptive Mannheimia haemolytica Strain with an A1/A6-Cross-Reactive Serotype from a White-Tailed Deer (Odocoileus virginianus).</title>
        <authorList>
            <person name="Lawrence P.K."/>
            <person name="Bey R.F."/>
            <person name="Wiener B."/>
            <person name="Kittichotirat W."/>
            <person name="Bumgarner R.E."/>
        </authorList>
    </citation>
    <scope>NUCLEOTIDE SEQUENCE [LARGE SCALE GENOMIC DNA]</scope>
    <source>
        <strain evidence="13 14">PKL10</strain>
    </source>
</reference>
<dbReference type="Pfam" id="PF01182">
    <property type="entry name" value="Glucosamine_iso"/>
    <property type="match status" value="1"/>
</dbReference>
<feature type="active site" description="For ring-opening step" evidence="10">
    <location>
        <position position="148"/>
    </location>
</feature>
<dbReference type="CDD" id="cd01399">
    <property type="entry name" value="GlcN6P_deaminase"/>
    <property type="match status" value="1"/>
</dbReference>
<sequence length="673" mass="74042">MRLIPLETDRDVSVWAARYIVDRINAFKPTKEKPFVLGLPTGGTPEKTYKELIKLYQAGEVSFKNVVTFNMDEYVGLPKEHPESYHSFMFKHFFDHVDVSLENINILNGMAEDVDAECARYEEKIRSYGKIHLFMGGVGVDGHIAFNEPASSLSSRTRIKTLTEDTRIANSRFFDNDVSQVPKFALTVGVGTLLDAEEVMILVTGHNKALALQACVEGAVNHLWTISCLQLHRRGIVVCDEPATQELKVKHSEIYSKRLAEKCSALGALLQAVIFAKKFVKTTACYNLKEQNMNHYALTNCVIYTGEEVLYQHALVVKDDKIDAIVLEESLPQTLEKVDLKGTNLSAGFIDLQLNGCGGVMFNEEITTRTLEIMQETNLRSGTTSYLPTFITSPDEGMKQAVMVMREYLAKHKNQALGLHFEGPYLSVEKKGVHRPEFIREISPEMLDFLCANGDVITKVTIAAENPTADHIKRFNDAGIIVSIGHSNATFAQTKQRIAEGAAFATHLHNAMSPVSNGREGGVVGAVLDSDIYTGIICDGLHVEWGNIRIAKKAKGDKLVIVSDAVAAAGSDIDSFIFVGKKVTVKDGKCYDEFGSLGGAAITMIESIRNVVLHCDISLNEAIRMSTLYPAKAIGVDDTLGSLVSGKIANLAVFDNQFNVKATAVNGQLRWHS</sequence>
<evidence type="ECO:0000256" key="10">
    <source>
        <dbReference type="HAMAP-Rule" id="MF_01241"/>
    </source>
</evidence>
<dbReference type="UniPathway" id="UPA00629">
    <property type="reaction ID" value="UER00684"/>
</dbReference>
<comment type="caution">
    <text evidence="13">The sequence shown here is derived from an EMBL/GenBank/DDBJ whole genome shotgun (WGS) entry which is preliminary data.</text>
</comment>
<keyword evidence="14" id="KW-1185">Reference proteome</keyword>
<keyword evidence="6 10" id="KW-0119">Carbohydrate metabolism</keyword>
<name>A0A011N9C5_9PAST</name>
<feature type="site" description="Part of the allosteric site" evidence="10">
    <location>
        <position position="160"/>
    </location>
</feature>
<keyword evidence="4" id="KW-0479">Metal-binding</keyword>
<dbReference type="InterPro" id="IPR006680">
    <property type="entry name" value="Amidohydro-rel"/>
</dbReference>
<feature type="site" description="Part of the allosteric site" evidence="10">
    <location>
        <position position="158"/>
    </location>
</feature>
<feature type="site" description="Part of the allosteric site" evidence="10">
    <location>
        <position position="151"/>
    </location>
</feature>
<dbReference type="GO" id="GO:0004342">
    <property type="term" value="F:glucosamine-6-phosphate deaminase activity"/>
    <property type="evidence" value="ECO:0007669"/>
    <property type="project" value="UniProtKB-UniRule"/>
</dbReference>
<dbReference type="InterPro" id="IPR004547">
    <property type="entry name" value="Glucosamine6P_isomerase"/>
</dbReference>
<evidence type="ECO:0000256" key="7">
    <source>
        <dbReference type="ARBA" id="ARBA00055188"/>
    </source>
</evidence>
<dbReference type="PATRIC" id="fig|1450449.3.peg.2320"/>
<evidence type="ECO:0000256" key="1">
    <source>
        <dbReference type="ARBA" id="ARBA00000644"/>
    </source>
</evidence>
<evidence type="ECO:0000259" key="11">
    <source>
        <dbReference type="Pfam" id="PF01182"/>
    </source>
</evidence>
<feature type="domain" description="Glucosamine/galactosamine-6-phosphate isomerase" evidence="11">
    <location>
        <begin position="13"/>
        <end position="222"/>
    </location>
</feature>
<dbReference type="NCBIfam" id="TIGR00221">
    <property type="entry name" value="nagA"/>
    <property type="match status" value="1"/>
</dbReference>
<evidence type="ECO:0000256" key="6">
    <source>
        <dbReference type="ARBA" id="ARBA00023277"/>
    </source>
</evidence>
<dbReference type="GO" id="GO:0046872">
    <property type="term" value="F:metal ion binding"/>
    <property type="evidence" value="ECO:0007669"/>
    <property type="project" value="UniProtKB-KW"/>
</dbReference>
<comment type="subunit">
    <text evidence="10">Homohexamer.</text>
</comment>
<feature type="site" description="Part of the allosteric site" evidence="10">
    <location>
        <position position="161"/>
    </location>
</feature>
<comment type="similarity">
    <text evidence="2">Belongs to the metallo-dependent hydrolases superfamily. NagA family.</text>
</comment>
<dbReference type="InterPro" id="IPR011059">
    <property type="entry name" value="Metal-dep_hydrolase_composite"/>
</dbReference>
<comment type="function">
    <text evidence="7 10">Catalyzes the reversible isomerization-deamination of glucosamine 6-phosphate (GlcN6P) to form fructose 6-phosphate (Fru6P) and ammonium ion.</text>
</comment>
<organism evidence="13 14">
    <name type="scientific">Mannheimia granulomatis</name>
    <dbReference type="NCBI Taxonomy" id="85402"/>
    <lineage>
        <taxon>Bacteria</taxon>
        <taxon>Pseudomonadati</taxon>
        <taxon>Pseudomonadota</taxon>
        <taxon>Gammaproteobacteria</taxon>
        <taxon>Pasteurellales</taxon>
        <taxon>Pasteurellaceae</taxon>
        <taxon>Mannheimia</taxon>
    </lineage>
</organism>
<dbReference type="GO" id="GO:0005829">
    <property type="term" value="C:cytosol"/>
    <property type="evidence" value="ECO:0007669"/>
    <property type="project" value="UniProtKB-ARBA"/>
</dbReference>
<proteinExistence type="inferred from homology"/>
<feature type="active site" description="Proton acceptor; for ring-opening step" evidence="10">
    <location>
        <position position="143"/>
    </location>
</feature>
<dbReference type="STRING" id="1122190.GCA_000621105_01942"/>
<evidence type="ECO:0000256" key="4">
    <source>
        <dbReference type="ARBA" id="ARBA00022723"/>
    </source>
</evidence>
<dbReference type="NCBIfam" id="NF008371">
    <property type="entry name" value="PRK11170.1"/>
    <property type="match status" value="1"/>
</dbReference>
<comment type="catalytic activity">
    <reaction evidence="1 10">
        <text>alpha-D-glucosamine 6-phosphate + H2O = beta-D-fructose 6-phosphate + NH4(+)</text>
        <dbReference type="Rhea" id="RHEA:12172"/>
        <dbReference type="ChEBI" id="CHEBI:15377"/>
        <dbReference type="ChEBI" id="CHEBI:28938"/>
        <dbReference type="ChEBI" id="CHEBI:57634"/>
        <dbReference type="ChEBI" id="CHEBI:75989"/>
        <dbReference type="EC" id="3.5.99.6"/>
    </reaction>
</comment>
<dbReference type="SUPFAM" id="SSF100950">
    <property type="entry name" value="NagB/RpiA/CoA transferase-like"/>
    <property type="match status" value="1"/>
</dbReference>
<dbReference type="InterPro" id="IPR037171">
    <property type="entry name" value="NagB/RpiA_transferase-like"/>
</dbReference>
<dbReference type="GO" id="GO:0006043">
    <property type="term" value="P:glucosamine catabolic process"/>
    <property type="evidence" value="ECO:0007669"/>
    <property type="project" value="TreeGrafter"/>
</dbReference>
<evidence type="ECO:0000313" key="14">
    <source>
        <dbReference type="Proteomes" id="UP000054123"/>
    </source>
</evidence>
<gene>
    <name evidence="13" type="primary">nagA</name>
    <name evidence="10" type="synonym">nagB</name>
    <name evidence="13" type="ORF">AK33_00290</name>
</gene>
<dbReference type="GO" id="GO:0006046">
    <property type="term" value="P:N-acetylglucosamine catabolic process"/>
    <property type="evidence" value="ECO:0007669"/>
    <property type="project" value="UniProtKB-UniRule"/>
</dbReference>
<dbReference type="HAMAP" id="MF_01241">
    <property type="entry name" value="GlcN6P_deamin"/>
    <property type="match status" value="1"/>
</dbReference>
<dbReference type="AlphaFoldDB" id="A0A011N9C5"/>
<dbReference type="InterPro" id="IPR032466">
    <property type="entry name" value="Metal_Hydrolase"/>
</dbReference>
<feature type="domain" description="Amidohydrolase-related" evidence="12">
    <location>
        <begin position="345"/>
        <end position="669"/>
    </location>
</feature>
<comment type="caution">
    <text evidence="10">Lacks conserved residue(s) required for the propagation of feature annotation.</text>
</comment>
<evidence type="ECO:0000313" key="13">
    <source>
        <dbReference type="EMBL" id="EXI61227.1"/>
    </source>
</evidence>
<dbReference type="InterPro" id="IPR003764">
    <property type="entry name" value="GlcNAc_6-P_deAcase"/>
</dbReference>
<comment type="similarity">
    <text evidence="9 10">Belongs to the glucosamine/galactosamine-6-phosphate isomerase family. NagB subfamily.</text>
</comment>
<dbReference type="Gene3D" id="3.20.20.140">
    <property type="entry name" value="Metal-dependent hydrolases"/>
    <property type="match status" value="1"/>
</dbReference>
<dbReference type="InterPro" id="IPR006148">
    <property type="entry name" value="Glc/Gal-6P_isomerase"/>
</dbReference>
<feature type="active site" description="For ring-opening step" evidence="10">
    <location>
        <position position="141"/>
    </location>
</feature>
<dbReference type="Gene3D" id="3.40.50.1360">
    <property type="match status" value="1"/>
</dbReference>
<dbReference type="EC" id="3.5.99.6" evidence="10"/>
<keyword evidence="5 10" id="KW-0378">Hydrolase</keyword>